<sequence length="91" mass="10298">MRISVRRTGGFAGLSTGWAVEVGADELERDWQDAIEACPWEETADRQDQPDRYLYDIRAGERRVTLTEQQVTGPWLSLVDMTRRAAAQQSG</sequence>
<accession>A0ABS9LDT5</accession>
<evidence type="ECO:0008006" key="3">
    <source>
        <dbReference type="Google" id="ProtNLM"/>
    </source>
</evidence>
<evidence type="ECO:0000313" key="1">
    <source>
        <dbReference type="EMBL" id="MCG2624835.1"/>
    </source>
</evidence>
<comment type="caution">
    <text evidence="1">The sequence shown here is derived from an EMBL/GenBank/DDBJ whole genome shotgun (WGS) entry which is preliminary data.</text>
</comment>
<reference evidence="1" key="1">
    <citation type="submission" date="2022-01" db="EMBL/GenBank/DDBJ databases">
        <authorList>
            <person name="Jo J.-H."/>
            <person name="Im W.-T."/>
        </authorList>
    </citation>
    <scope>NUCLEOTIDE SEQUENCE</scope>
    <source>
        <strain evidence="1">I2-34</strain>
    </source>
</reference>
<dbReference type="Pfam" id="PF20242">
    <property type="entry name" value="Emfourin"/>
    <property type="match status" value="1"/>
</dbReference>
<name>A0ABS9LDT5_9MICC</name>
<dbReference type="EMBL" id="JAKLTQ010000033">
    <property type="protein sequence ID" value="MCG2624835.1"/>
    <property type="molecule type" value="Genomic_DNA"/>
</dbReference>
<gene>
    <name evidence="1" type="ORF">LVY72_23375</name>
</gene>
<dbReference type="Proteomes" id="UP001165368">
    <property type="component" value="Unassembled WGS sequence"/>
</dbReference>
<dbReference type="InterPro" id="IPR049457">
    <property type="entry name" value="Emfourin"/>
</dbReference>
<organism evidence="1 2">
    <name type="scientific">Arthrobacter hankyongi</name>
    <dbReference type="NCBI Taxonomy" id="2904801"/>
    <lineage>
        <taxon>Bacteria</taxon>
        <taxon>Bacillati</taxon>
        <taxon>Actinomycetota</taxon>
        <taxon>Actinomycetes</taxon>
        <taxon>Micrococcales</taxon>
        <taxon>Micrococcaceae</taxon>
        <taxon>Arthrobacter</taxon>
    </lineage>
</organism>
<keyword evidence="2" id="KW-1185">Reference proteome</keyword>
<evidence type="ECO:0000313" key="2">
    <source>
        <dbReference type="Proteomes" id="UP001165368"/>
    </source>
</evidence>
<proteinExistence type="predicted"/>
<protein>
    <recommendedName>
        <fullName evidence="3">Metalloprotease</fullName>
    </recommendedName>
</protein>
<dbReference type="RefSeq" id="WP_237827277.1">
    <property type="nucleotide sequence ID" value="NZ_JAKLTQ010000033.1"/>
</dbReference>